<accession>A0A9P6K326</accession>
<gene>
    <name evidence="2" type="ORF">EC957_000438</name>
</gene>
<feature type="compositionally biased region" description="Polar residues" evidence="1">
    <location>
        <begin position="20"/>
        <end position="33"/>
    </location>
</feature>
<feature type="region of interest" description="Disordered" evidence="1">
    <location>
        <begin position="1"/>
        <end position="52"/>
    </location>
</feature>
<feature type="compositionally biased region" description="Low complexity" evidence="1">
    <location>
        <begin position="34"/>
        <end position="52"/>
    </location>
</feature>
<feature type="compositionally biased region" description="Low complexity" evidence="1">
    <location>
        <begin position="1"/>
        <end position="19"/>
    </location>
</feature>
<sequence>MNPNATINNNNNNGTDANPSTGAGQVGTGPNTLTATARTATAPTPGTPTAAASPIRQLQLVLSPASAFGESILKSEYERLSKVISHLISARFAAIDTLTLPTFNFASQEAPRPPAGHYEALVIWAQYRNDVGGFEDALTMKIQILEDQRSVLVNRIFAAYDA</sequence>
<evidence type="ECO:0000313" key="3">
    <source>
        <dbReference type="Proteomes" id="UP000723463"/>
    </source>
</evidence>
<dbReference type="AlphaFoldDB" id="A0A9P6K326"/>
<evidence type="ECO:0000256" key="1">
    <source>
        <dbReference type="SAM" id="MobiDB-lite"/>
    </source>
</evidence>
<evidence type="ECO:0000313" key="2">
    <source>
        <dbReference type="EMBL" id="KAF9543824.1"/>
    </source>
</evidence>
<reference evidence="2" key="1">
    <citation type="journal article" date="2020" name="Fungal Divers.">
        <title>Resolving the Mortierellaceae phylogeny through synthesis of multi-gene phylogenetics and phylogenomics.</title>
        <authorList>
            <person name="Vandepol N."/>
            <person name="Liber J."/>
            <person name="Desiro A."/>
            <person name="Na H."/>
            <person name="Kennedy M."/>
            <person name="Barry K."/>
            <person name="Grigoriev I.V."/>
            <person name="Miller A.N."/>
            <person name="O'Donnell K."/>
            <person name="Stajich J.E."/>
            <person name="Bonito G."/>
        </authorList>
    </citation>
    <scope>NUCLEOTIDE SEQUENCE</scope>
    <source>
        <strain evidence="2">NRRL 2591</strain>
    </source>
</reference>
<dbReference type="EMBL" id="JAAAXW010000104">
    <property type="protein sequence ID" value="KAF9543824.1"/>
    <property type="molecule type" value="Genomic_DNA"/>
</dbReference>
<proteinExistence type="predicted"/>
<name>A0A9P6K326_9FUNG</name>
<keyword evidence="3" id="KW-1185">Reference proteome</keyword>
<organism evidence="2 3">
    <name type="scientific">Mortierella hygrophila</name>
    <dbReference type="NCBI Taxonomy" id="979708"/>
    <lineage>
        <taxon>Eukaryota</taxon>
        <taxon>Fungi</taxon>
        <taxon>Fungi incertae sedis</taxon>
        <taxon>Mucoromycota</taxon>
        <taxon>Mortierellomycotina</taxon>
        <taxon>Mortierellomycetes</taxon>
        <taxon>Mortierellales</taxon>
        <taxon>Mortierellaceae</taxon>
        <taxon>Mortierella</taxon>
    </lineage>
</organism>
<dbReference type="Proteomes" id="UP000723463">
    <property type="component" value="Unassembled WGS sequence"/>
</dbReference>
<comment type="caution">
    <text evidence="2">The sequence shown here is derived from an EMBL/GenBank/DDBJ whole genome shotgun (WGS) entry which is preliminary data.</text>
</comment>
<protein>
    <submittedName>
        <fullName evidence="2">Uncharacterized protein</fullName>
    </submittedName>
</protein>